<reference evidence="4 5" key="1">
    <citation type="submission" date="2018-08" db="EMBL/GenBank/DDBJ databases">
        <title>Genomic investigation of the strawberry pathogen Phytophthora fragariae indicates pathogenicity is determined by transcriptional variation in three key races.</title>
        <authorList>
            <person name="Adams T.M."/>
            <person name="Armitage A.D."/>
            <person name="Sobczyk M.K."/>
            <person name="Bates H.J."/>
            <person name="Dunwell J.M."/>
            <person name="Nellist C.F."/>
            <person name="Harrison R.J."/>
        </authorList>
    </citation>
    <scope>NUCLEOTIDE SEQUENCE [LARGE SCALE GENOMIC DNA]</scope>
    <source>
        <strain evidence="3 6">SCRP324</strain>
        <strain evidence="4 5">SCRP333</strain>
    </source>
</reference>
<dbReference type="Proteomes" id="UP000435112">
    <property type="component" value="Unassembled WGS sequence"/>
</dbReference>
<dbReference type="EMBL" id="QXFU01000017">
    <property type="protein sequence ID" value="KAE9048051.1"/>
    <property type="molecule type" value="Genomic_DNA"/>
</dbReference>
<evidence type="ECO:0000313" key="4">
    <source>
        <dbReference type="EMBL" id="KAE9359355.1"/>
    </source>
</evidence>
<comment type="caution">
    <text evidence="4">The sequence shown here is derived from an EMBL/GenBank/DDBJ whole genome shotgun (WGS) entry which is preliminary data.</text>
</comment>
<protein>
    <submittedName>
        <fullName evidence="4">Uncharacterized protein</fullName>
    </submittedName>
</protein>
<feature type="compositionally biased region" description="Low complexity" evidence="2">
    <location>
        <begin position="256"/>
        <end position="271"/>
    </location>
</feature>
<gene>
    <name evidence="3" type="ORF">PR002_g701</name>
    <name evidence="4" type="ORF">PR003_g803</name>
</gene>
<dbReference type="PANTHER" id="PTHR36535:SF1">
    <property type="entry name" value="DUF1772 DOMAIN-CONTAINING PROTEIN"/>
    <property type="match status" value="1"/>
</dbReference>
<dbReference type="OrthoDB" id="165862at2759"/>
<dbReference type="PANTHER" id="PTHR36535">
    <property type="entry name" value="YALI0E30327P"/>
    <property type="match status" value="1"/>
</dbReference>
<feature type="region of interest" description="Disordered" evidence="2">
    <location>
        <begin position="198"/>
        <end position="226"/>
    </location>
</feature>
<dbReference type="Proteomes" id="UP000434957">
    <property type="component" value="Unassembled WGS sequence"/>
</dbReference>
<proteinExistence type="predicted"/>
<keyword evidence="5" id="KW-1185">Reference proteome</keyword>
<evidence type="ECO:0000313" key="3">
    <source>
        <dbReference type="EMBL" id="KAE9048051.1"/>
    </source>
</evidence>
<evidence type="ECO:0000256" key="2">
    <source>
        <dbReference type="SAM" id="MobiDB-lite"/>
    </source>
</evidence>
<feature type="region of interest" description="Disordered" evidence="2">
    <location>
        <begin position="245"/>
        <end position="271"/>
    </location>
</feature>
<feature type="coiled-coil region" evidence="1">
    <location>
        <begin position="119"/>
        <end position="153"/>
    </location>
</feature>
<sequence length="397" mass="45742">MWLLDELRYLHKLFVTNVRQFLHLLSTSAHKARAHILKLLRKYYTLLFANAPAKVHKAMVDFNRWLLEVLADTRSEGIEWDPSYGEDPWQHGEPQLDEAFTFDTIQLLRTSREHYMMRCDCLRQTNADLTTELEQLKIQLKEALIRAFESQRNLQREKELAALREQRLVLGVQFGDYLAQQNSHPTKVNQQIASAFRKRDGLGSVPTEEVPADDPTPTSDLEEDGEVENTEIAASILADQQELVAKPSNEDEQESSEQQTPHSSDGIESISISGGCNYQQLIQLKANEEKNGSWYRHALRQLKEEHEQRRLLRKTSKKTTEARDVLTPPTLRRVDMETASLKIYKPLEFQELAATRDPVQDAGGSTWYRKALQLLKEERKSIRNRAESFSSTISIVD</sequence>
<keyword evidence="1" id="KW-0175">Coiled coil</keyword>
<dbReference type="EMBL" id="QXFT01000019">
    <property type="protein sequence ID" value="KAE9359354.1"/>
    <property type="molecule type" value="Genomic_DNA"/>
</dbReference>
<evidence type="ECO:0000313" key="5">
    <source>
        <dbReference type="Proteomes" id="UP000434957"/>
    </source>
</evidence>
<dbReference type="AlphaFoldDB" id="A0A6A4G8U0"/>
<dbReference type="EMBL" id="QXFT01000019">
    <property type="protein sequence ID" value="KAE9359355.1"/>
    <property type="molecule type" value="Genomic_DNA"/>
</dbReference>
<accession>A0A6A4G8U0</accession>
<organism evidence="4 5">
    <name type="scientific">Phytophthora rubi</name>
    <dbReference type="NCBI Taxonomy" id="129364"/>
    <lineage>
        <taxon>Eukaryota</taxon>
        <taxon>Sar</taxon>
        <taxon>Stramenopiles</taxon>
        <taxon>Oomycota</taxon>
        <taxon>Peronosporomycetes</taxon>
        <taxon>Peronosporales</taxon>
        <taxon>Peronosporaceae</taxon>
        <taxon>Phytophthora</taxon>
    </lineage>
</organism>
<name>A0A6A4G8U0_9STRA</name>
<evidence type="ECO:0000256" key="1">
    <source>
        <dbReference type="SAM" id="Coils"/>
    </source>
</evidence>
<evidence type="ECO:0000313" key="6">
    <source>
        <dbReference type="Proteomes" id="UP000435112"/>
    </source>
</evidence>